<keyword evidence="4" id="KW-1185">Reference proteome</keyword>
<dbReference type="EMBL" id="JAXCGZ010010060">
    <property type="protein sequence ID" value="KAK7075852.1"/>
    <property type="molecule type" value="Genomic_DNA"/>
</dbReference>
<comment type="caution">
    <text evidence="3">The sequence shown here is derived from an EMBL/GenBank/DDBJ whole genome shotgun (WGS) entry which is preliminary data.</text>
</comment>
<reference evidence="3 4" key="1">
    <citation type="submission" date="2023-11" db="EMBL/GenBank/DDBJ databases">
        <title>Halocaridina rubra genome assembly.</title>
        <authorList>
            <person name="Smith C."/>
        </authorList>
    </citation>
    <scope>NUCLEOTIDE SEQUENCE [LARGE SCALE GENOMIC DNA]</scope>
    <source>
        <strain evidence="3">EP-1</strain>
        <tissue evidence="3">Whole</tissue>
    </source>
</reference>
<feature type="transmembrane region" description="Helical" evidence="2">
    <location>
        <begin position="180"/>
        <end position="207"/>
    </location>
</feature>
<evidence type="ECO:0000256" key="1">
    <source>
        <dbReference type="SAM" id="MobiDB-lite"/>
    </source>
</evidence>
<name>A0AAN8X1C2_HALRR</name>
<keyword evidence="2" id="KW-1133">Transmembrane helix</keyword>
<organism evidence="3 4">
    <name type="scientific">Halocaridina rubra</name>
    <name type="common">Hawaiian red shrimp</name>
    <dbReference type="NCBI Taxonomy" id="373956"/>
    <lineage>
        <taxon>Eukaryota</taxon>
        <taxon>Metazoa</taxon>
        <taxon>Ecdysozoa</taxon>
        <taxon>Arthropoda</taxon>
        <taxon>Crustacea</taxon>
        <taxon>Multicrustacea</taxon>
        <taxon>Malacostraca</taxon>
        <taxon>Eumalacostraca</taxon>
        <taxon>Eucarida</taxon>
        <taxon>Decapoda</taxon>
        <taxon>Pleocyemata</taxon>
        <taxon>Caridea</taxon>
        <taxon>Atyoidea</taxon>
        <taxon>Atyidae</taxon>
        <taxon>Halocaridina</taxon>
    </lineage>
</organism>
<keyword evidence="2" id="KW-0472">Membrane</keyword>
<feature type="compositionally biased region" description="Basic and acidic residues" evidence="1">
    <location>
        <begin position="32"/>
        <end position="43"/>
    </location>
</feature>
<dbReference type="AlphaFoldDB" id="A0AAN8X1C2"/>
<dbReference type="Proteomes" id="UP001381693">
    <property type="component" value="Unassembled WGS sequence"/>
</dbReference>
<accession>A0AAN8X1C2</accession>
<protein>
    <submittedName>
        <fullName evidence="3">Uncharacterized protein</fullName>
    </submittedName>
</protein>
<proteinExistence type="predicted"/>
<gene>
    <name evidence="3" type="ORF">SK128_000493</name>
</gene>
<evidence type="ECO:0000313" key="4">
    <source>
        <dbReference type="Proteomes" id="UP001381693"/>
    </source>
</evidence>
<feature type="compositionally biased region" description="Polar residues" evidence="1">
    <location>
        <begin position="22"/>
        <end position="31"/>
    </location>
</feature>
<evidence type="ECO:0000256" key="2">
    <source>
        <dbReference type="SAM" id="Phobius"/>
    </source>
</evidence>
<evidence type="ECO:0000313" key="3">
    <source>
        <dbReference type="EMBL" id="KAK7075852.1"/>
    </source>
</evidence>
<feature type="region of interest" description="Disordered" evidence="1">
    <location>
        <begin position="1"/>
        <end position="44"/>
    </location>
</feature>
<keyword evidence="2" id="KW-0812">Transmembrane</keyword>
<sequence length="276" mass="32315">MDEEGYPRLIQVEEPAPENPYNVAQSMSTRYLSEDRESGERTNRQVMTLRRPMRTVTLRRSTIKRQSNSDFHKALELHWRLVTLTHAFPGFHTYQRTCAEMNCDASRNTASASFRIPNIRNNSSERRFKQKKEINVSVWKECAYGDRLFDVKTAEVAAHRKKGCLVVFASRYLENYLPCFFIKLVVFLLVVLRCVLCNINVPIIYLYRSRQHEKIHLKCEEKGIKPVFTGSVCHGPLIWSVRHLTCQYCRAQRQSDISLKLLEIMNKERRNALSVQ</sequence>